<evidence type="ECO:0000259" key="2">
    <source>
        <dbReference type="Pfam" id="PF12773"/>
    </source>
</evidence>
<accession>A0A2A7MI17</accession>
<keyword evidence="4" id="KW-1185">Reference proteome</keyword>
<feature type="transmembrane region" description="Helical" evidence="1">
    <location>
        <begin position="236"/>
        <end position="255"/>
    </location>
</feature>
<comment type="caution">
    <text evidence="3">The sequence shown here is derived from an EMBL/GenBank/DDBJ whole genome shotgun (WGS) entry which is preliminary data.</text>
</comment>
<dbReference type="STRING" id="137838.GCA_001458595_02719"/>
<reference evidence="3 4" key="1">
    <citation type="submission" date="2017-10" db="EMBL/GenBank/DDBJ databases">
        <title>Effective Description of Clostridium neonatale sp. nov. linked to necrotizing enterocolitis in neonates and a clarification of species assignable to the genus Clostridium (Prazmowski 1880) emend. Lawson and Rainey 2016.</title>
        <authorList>
            <person name="Bernard K."/>
            <person name="Burdz T."/>
            <person name="Wiebe D."/>
            <person name="Balcewich B."/>
            <person name="Alfa M."/>
            <person name="Bernier A.-M."/>
        </authorList>
    </citation>
    <scope>NUCLEOTIDE SEQUENCE [LARGE SCALE GENOMIC DNA]</scope>
    <source>
        <strain evidence="3 4">LCDC99A005</strain>
    </source>
</reference>
<sequence>MKNIDRLIDKLNFKKITVAYIICAFIVGIFSISFLGYKFKEKIIFAINYNKISEKFEDKKIGTDSITADIIDFANKSTDIADILIINKDNKVLFSAKNSQFNQSEFNLELSKKDERTSYLTLANDSNINFKLVKSEELILRAAFLGNEKEIEHDHNNEIFFRDNFNNEKLYLLSYSANKSTGDKIYFISDIHPIQNAEMYIKIVCAAAMLFFMMYWVLLSIFIYQNAKKSKLSPALWGIITLFTNLAGVFVYLIYKQNNQSCFKCGAVQSKNNIYCIHCGTKISNTCNKCGHVVNKGDKFCNNCGNELPSEEKSDE</sequence>
<organism evidence="3 4">
    <name type="scientific">Clostridium neonatale</name>
    <dbReference type="NCBI Taxonomy" id="137838"/>
    <lineage>
        <taxon>Bacteria</taxon>
        <taxon>Bacillati</taxon>
        <taxon>Bacillota</taxon>
        <taxon>Clostridia</taxon>
        <taxon>Eubacteriales</taxon>
        <taxon>Clostridiaceae</taxon>
        <taxon>Clostridium</taxon>
    </lineage>
</organism>
<keyword evidence="1" id="KW-0812">Transmembrane</keyword>
<evidence type="ECO:0000256" key="1">
    <source>
        <dbReference type="SAM" id="Phobius"/>
    </source>
</evidence>
<proteinExistence type="predicted"/>
<dbReference type="EMBL" id="PDCJ01000001">
    <property type="protein sequence ID" value="PEG31316.1"/>
    <property type="molecule type" value="Genomic_DNA"/>
</dbReference>
<feature type="domain" description="DZANK-type" evidence="2">
    <location>
        <begin position="262"/>
        <end position="305"/>
    </location>
</feature>
<dbReference type="OrthoDB" id="1907985at2"/>
<dbReference type="Proteomes" id="UP000220840">
    <property type="component" value="Unassembled WGS sequence"/>
</dbReference>
<name>A0A2A7MI17_9CLOT</name>
<dbReference type="RefSeq" id="WP_058295474.1">
    <property type="nucleotide sequence ID" value="NZ_CAMRXJ010000047.1"/>
</dbReference>
<keyword evidence="1" id="KW-0472">Membrane</keyword>
<keyword evidence="1" id="KW-1133">Transmembrane helix</keyword>
<evidence type="ECO:0000313" key="4">
    <source>
        <dbReference type="Proteomes" id="UP000220840"/>
    </source>
</evidence>
<gene>
    <name evidence="3" type="ORF">CQ394_06245</name>
</gene>
<dbReference type="AlphaFoldDB" id="A0A2A7MI17"/>
<evidence type="ECO:0000313" key="3">
    <source>
        <dbReference type="EMBL" id="PEG31316.1"/>
    </source>
</evidence>
<feature type="transmembrane region" description="Helical" evidence="1">
    <location>
        <begin position="16"/>
        <end position="37"/>
    </location>
</feature>
<protein>
    <submittedName>
        <fullName evidence="3">Zinc ribbon domain-containing protein</fullName>
    </submittedName>
</protein>
<dbReference type="InterPro" id="IPR025874">
    <property type="entry name" value="DZR"/>
</dbReference>
<feature type="transmembrane region" description="Helical" evidence="1">
    <location>
        <begin position="199"/>
        <end position="224"/>
    </location>
</feature>
<dbReference type="Pfam" id="PF12773">
    <property type="entry name" value="DZR"/>
    <property type="match status" value="1"/>
</dbReference>